<dbReference type="SUPFAM" id="SSF52058">
    <property type="entry name" value="L domain-like"/>
    <property type="match status" value="1"/>
</dbReference>
<dbReference type="Proteomes" id="UP001497457">
    <property type="component" value="Chromosome 28b"/>
</dbReference>
<dbReference type="PANTHER" id="PTHR33463">
    <property type="entry name" value="NB-ARC DOMAIN-CONTAINING PROTEIN-RELATED"/>
    <property type="match status" value="1"/>
</dbReference>
<dbReference type="AlphaFoldDB" id="A0ABC9C0X1"/>
<gene>
    <name evidence="1" type="ORF">URODEC1_LOCUS69862</name>
</gene>
<reference evidence="1" key="1">
    <citation type="submission" date="2024-10" db="EMBL/GenBank/DDBJ databases">
        <authorList>
            <person name="Ryan C."/>
        </authorList>
    </citation>
    <scope>NUCLEOTIDE SEQUENCE [LARGE SCALE GENOMIC DNA]</scope>
</reference>
<sequence>MVKLELLDLSRNNTMHVLPSLSGATNLKTLVLDGCVGLENIGPRGLPPSLESFCLDAGARAKGGEKTNHAQISYICLAGCARLADFRLAGPLPNLEELDLSHTTLKMLELTDEAAVCCLKKVLLTRCKQLRSISWPQTRMHKLRLLSVDTRSGLELDTKPSSSSDSLMISHDERKEYCHAFVATADMRFLQSLVFLWMGSSKFKLNICFSSTSTSKDDDGTRRSYYNKKEKMGHPYSSTRQPLLAYRDITIEQQINTETDIGSSSVAASFQPLHSHVEIDEGASDISSSLETLYILCCGDLRQVFPVEQDLLDTLTRRPFGRNYPMQWESHKGMLAFPKLKDLYLHGLPSLQLICEAKMCAPKLETVYLRDCWDLRRLPATDARRHFPVAVDCERECWDKLEWDGMESGHCPSLFQPRHSKYYRKRHLRGTVLQ</sequence>
<dbReference type="EMBL" id="OZ075138">
    <property type="protein sequence ID" value="CAL5010151.1"/>
    <property type="molecule type" value="Genomic_DNA"/>
</dbReference>
<evidence type="ECO:0000313" key="1">
    <source>
        <dbReference type="EMBL" id="CAL5010151.1"/>
    </source>
</evidence>
<proteinExistence type="predicted"/>
<name>A0ABC9C0X1_9POAL</name>
<accession>A0ABC9C0X1</accession>
<dbReference type="Gene3D" id="3.80.10.10">
    <property type="entry name" value="Ribonuclease Inhibitor"/>
    <property type="match status" value="1"/>
</dbReference>
<protein>
    <submittedName>
        <fullName evidence="1">Uncharacterized protein</fullName>
    </submittedName>
</protein>
<dbReference type="InterPro" id="IPR032675">
    <property type="entry name" value="LRR_dom_sf"/>
</dbReference>
<dbReference type="InterPro" id="IPR050905">
    <property type="entry name" value="Plant_NBS-LRR"/>
</dbReference>
<organism evidence="1 2">
    <name type="scientific">Urochloa decumbens</name>
    <dbReference type="NCBI Taxonomy" id="240449"/>
    <lineage>
        <taxon>Eukaryota</taxon>
        <taxon>Viridiplantae</taxon>
        <taxon>Streptophyta</taxon>
        <taxon>Embryophyta</taxon>
        <taxon>Tracheophyta</taxon>
        <taxon>Spermatophyta</taxon>
        <taxon>Magnoliopsida</taxon>
        <taxon>Liliopsida</taxon>
        <taxon>Poales</taxon>
        <taxon>Poaceae</taxon>
        <taxon>PACMAD clade</taxon>
        <taxon>Panicoideae</taxon>
        <taxon>Panicodae</taxon>
        <taxon>Paniceae</taxon>
        <taxon>Melinidinae</taxon>
        <taxon>Urochloa</taxon>
    </lineage>
</organism>
<evidence type="ECO:0000313" key="2">
    <source>
        <dbReference type="Proteomes" id="UP001497457"/>
    </source>
</evidence>
<keyword evidence="2" id="KW-1185">Reference proteome</keyword>
<dbReference type="PANTHER" id="PTHR33463:SF208">
    <property type="entry name" value="OS04G0166000 PROTEIN"/>
    <property type="match status" value="1"/>
</dbReference>